<dbReference type="PROSITE" id="PS50181">
    <property type="entry name" value="FBOX"/>
    <property type="match status" value="1"/>
</dbReference>
<dbReference type="EMBL" id="KZ819326">
    <property type="protein sequence ID" value="PWN20947.1"/>
    <property type="molecule type" value="Genomic_DNA"/>
</dbReference>
<gene>
    <name evidence="3" type="ORF">BCV69DRAFT_312232</name>
</gene>
<feature type="compositionally biased region" description="Polar residues" evidence="1">
    <location>
        <begin position="251"/>
        <end position="261"/>
    </location>
</feature>
<dbReference type="OrthoDB" id="3364425at2759"/>
<feature type="compositionally biased region" description="Low complexity" evidence="1">
    <location>
        <begin position="17"/>
        <end position="38"/>
    </location>
</feature>
<feature type="region of interest" description="Disordered" evidence="1">
    <location>
        <begin position="251"/>
        <end position="274"/>
    </location>
</feature>
<dbReference type="RefSeq" id="XP_025348107.1">
    <property type="nucleotide sequence ID" value="XM_025494910.1"/>
</dbReference>
<feature type="region of interest" description="Disordered" evidence="1">
    <location>
        <begin position="422"/>
        <end position="442"/>
    </location>
</feature>
<feature type="region of interest" description="Disordered" evidence="1">
    <location>
        <begin position="150"/>
        <end position="223"/>
    </location>
</feature>
<proteinExistence type="predicted"/>
<evidence type="ECO:0000313" key="3">
    <source>
        <dbReference type="EMBL" id="PWN20947.1"/>
    </source>
</evidence>
<dbReference type="CDD" id="cd09917">
    <property type="entry name" value="F-box_SF"/>
    <property type="match status" value="1"/>
</dbReference>
<evidence type="ECO:0000256" key="1">
    <source>
        <dbReference type="SAM" id="MobiDB-lite"/>
    </source>
</evidence>
<dbReference type="InterPro" id="IPR001810">
    <property type="entry name" value="F-box_dom"/>
</dbReference>
<organism evidence="3 4">
    <name type="scientific">Pseudomicrostroma glucosiphilum</name>
    <dbReference type="NCBI Taxonomy" id="1684307"/>
    <lineage>
        <taxon>Eukaryota</taxon>
        <taxon>Fungi</taxon>
        <taxon>Dikarya</taxon>
        <taxon>Basidiomycota</taxon>
        <taxon>Ustilaginomycotina</taxon>
        <taxon>Exobasidiomycetes</taxon>
        <taxon>Microstromatales</taxon>
        <taxon>Microstromatales incertae sedis</taxon>
        <taxon>Pseudomicrostroma</taxon>
    </lineage>
</organism>
<dbReference type="SUPFAM" id="SSF81383">
    <property type="entry name" value="F-box domain"/>
    <property type="match status" value="1"/>
</dbReference>
<dbReference type="GeneID" id="37016644"/>
<sequence>MAPKSFNLLWTTSSPKSASANSLPSTSAASPPTSTFTSPPSPAGVYLADLPVELQFLVLSHLPIRSLSKGLARTSHHWAGTIDEHLRREVQRLIGGPQPPGGCTLVFEAQRPIDTLTHKHRLYFSHFGVTNSTGGAYSTTANFSFLPIEEPSEAPSHSRERSNGGDGAGDGESRPAVLRNLPHHLAGRVREEHCTSSVTLDEPGSSRGRDTQPGSSRGSGAATPVAVAAPPLDAIHHPLDAYDWAGPVSSYVNSPPTSQSRSRPDVTRAERRRKISKPTYRMQLDPLDSFETWILTLAVRVSSSAPLANRSKTAFDRFGEKHRISFETSADGPTQAASIGPAGLEMSRAMRWERRVAEGLDRVYRDWFHRPEAGEIPIPARTKKSKGSDTGNASQSVTSSVTPELISTFGAVNEALGLDREGMQDEEEGDTEAYPHPTPTPRRRLLEFDNSSCVLHLQPHACSSPQLLNLHPTLAYFYTPPVAAEAAPSSSYPPGSSSAVPLLNPSSSAPSSTSGSGAGASASLGNLSGYQYDSTSRYHALHSRLQASHRVELTWHAESIEVNAGRLLSVLEDVETERLSWERRNGARGSDQERDAWGRVYKRESVGKAVTAAAAATSGGGGGGDDRHASSILAGVDGSRQRWRGLEDEELGVEVESRGTIPLWFGNGTLGTYFTGG</sequence>
<accession>A0A316U6Q0</accession>
<feature type="region of interest" description="Disordered" evidence="1">
    <location>
        <begin position="12"/>
        <end position="38"/>
    </location>
</feature>
<dbReference type="InterPro" id="IPR036047">
    <property type="entry name" value="F-box-like_dom_sf"/>
</dbReference>
<dbReference type="AlphaFoldDB" id="A0A316U6Q0"/>
<feature type="region of interest" description="Disordered" evidence="1">
    <location>
        <begin position="378"/>
        <end position="401"/>
    </location>
</feature>
<feature type="compositionally biased region" description="Polar residues" evidence="1">
    <location>
        <begin position="388"/>
        <end position="401"/>
    </location>
</feature>
<protein>
    <recommendedName>
        <fullName evidence="2">F-box domain-containing protein</fullName>
    </recommendedName>
</protein>
<feature type="region of interest" description="Disordered" evidence="1">
    <location>
        <begin position="485"/>
        <end position="520"/>
    </location>
</feature>
<evidence type="ECO:0000313" key="4">
    <source>
        <dbReference type="Proteomes" id="UP000245942"/>
    </source>
</evidence>
<evidence type="ECO:0000259" key="2">
    <source>
        <dbReference type="PROSITE" id="PS50181"/>
    </source>
</evidence>
<reference evidence="3 4" key="1">
    <citation type="journal article" date="2018" name="Mol. Biol. Evol.">
        <title>Broad Genomic Sampling Reveals a Smut Pathogenic Ancestry of the Fungal Clade Ustilaginomycotina.</title>
        <authorList>
            <person name="Kijpornyongpan T."/>
            <person name="Mondo S.J."/>
            <person name="Barry K."/>
            <person name="Sandor L."/>
            <person name="Lee J."/>
            <person name="Lipzen A."/>
            <person name="Pangilinan J."/>
            <person name="LaButti K."/>
            <person name="Hainaut M."/>
            <person name="Henrissat B."/>
            <person name="Grigoriev I.V."/>
            <person name="Spatafora J.W."/>
            <person name="Aime M.C."/>
        </authorList>
    </citation>
    <scope>NUCLEOTIDE SEQUENCE [LARGE SCALE GENOMIC DNA]</scope>
    <source>
        <strain evidence="3 4">MCA 4718</strain>
    </source>
</reference>
<dbReference type="Proteomes" id="UP000245942">
    <property type="component" value="Unassembled WGS sequence"/>
</dbReference>
<name>A0A316U6Q0_9BASI</name>
<keyword evidence="4" id="KW-1185">Reference proteome</keyword>
<feature type="domain" description="F-box" evidence="2">
    <location>
        <begin position="44"/>
        <end position="93"/>
    </location>
</feature>